<evidence type="ECO:0000259" key="2">
    <source>
        <dbReference type="Pfam" id="PF07687"/>
    </source>
</evidence>
<evidence type="ECO:0000256" key="1">
    <source>
        <dbReference type="PIRNR" id="PIRNR037226"/>
    </source>
</evidence>
<dbReference type="InterPro" id="IPR002933">
    <property type="entry name" value="Peptidase_M20"/>
</dbReference>
<evidence type="ECO:0000313" key="4">
    <source>
        <dbReference type="Proteomes" id="UP000676853"/>
    </source>
</evidence>
<dbReference type="SUPFAM" id="SSF53187">
    <property type="entry name" value="Zn-dependent exopeptidases"/>
    <property type="match status" value="1"/>
</dbReference>
<feature type="domain" description="Peptidase M20 dimerisation" evidence="2">
    <location>
        <begin position="173"/>
        <end position="259"/>
    </location>
</feature>
<proteinExistence type="inferred from homology"/>
<dbReference type="Pfam" id="PF01546">
    <property type="entry name" value="Peptidase_M20"/>
    <property type="match status" value="1"/>
</dbReference>
<evidence type="ECO:0000313" key="3">
    <source>
        <dbReference type="EMBL" id="MBS4102063.1"/>
    </source>
</evidence>
<dbReference type="EMBL" id="JAGXOE010000027">
    <property type="protein sequence ID" value="MBS4102063.1"/>
    <property type="molecule type" value="Genomic_DNA"/>
</dbReference>
<dbReference type="InterPro" id="IPR017439">
    <property type="entry name" value="Amidohydrolase"/>
</dbReference>
<dbReference type="PANTHER" id="PTHR30575:SF0">
    <property type="entry name" value="XAA-ARG DIPEPTIDASE"/>
    <property type="match status" value="1"/>
</dbReference>
<dbReference type="InterPro" id="IPR017144">
    <property type="entry name" value="Xaa-Arg_dipeptidase"/>
</dbReference>
<dbReference type="Pfam" id="PF07687">
    <property type="entry name" value="M20_dimer"/>
    <property type="match status" value="1"/>
</dbReference>
<organism evidence="3 4">
    <name type="scientific">Tsukamurella paurometabola</name>
    <name type="common">Corynebacterium paurometabolum</name>
    <dbReference type="NCBI Taxonomy" id="2061"/>
    <lineage>
        <taxon>Bacteria</taxon>
        <taxon>Bacillati</taxon>
        <taxon>Actinomycetota</taxon>
        <taxon>Actinomycetes</taxon>
        <taxon>Mycobacteriales</taxon>
        <taxon>Tsukamurellaceae</taxon>
        <taxon>Tsukamurella</taxon>
    </lineage>
</organism>
<keyword evidence="4" id="KW-1185">Reference proteome</keyword>
<dbReference type="PANTHER" id="PTHR30575">
    <property type="entry name" value="PEPTIDASE M20"/>
    <property type="match status" value="1"/>
</dbReference>
<dbReference type="SUPFAM" id="SSF55031">
    <property type="entry name" value="Bacterial exopeptidase dimerisation domain"/>
    <property type="match status" value="1"/>
</dbReference>
<dbReference type="RefSeq" id="WP_197716056.1">
    <property type="nucleotide sequence ID" value="NZ_CP085954.1"/>
</dbReference>
<reference evidence="3 4" key="1">
    <citation type="submission" date="2021-04" db="EMBL/GenBank/DDBJ databases">
        <title>Whole genome sequence analysis of a thiophenic sulfur metabolizing bacteria.</title>
        <authorList>
            <person name="Akhtar N."/>
            <person name="Akram J."/>
            <person name="Aslam A."/>
        </authorList>
    </citation>
    <scope>NUCLEOTIDE SEQUENCE [LARGE SCALE GENOMIC DNA]</scope>
    <source>
        <strain evidence="3 4">3OW</strain>
    </source>
</reference>
<dbReference type="NCBIfam" id="TIGR01891">
    <property type="entry name" value="amidohydrolases"/>
    <property type="match status" value="1"/>
</dbReference>
<dbReference type="InterPro" id="IPR052030">
    <property type="entry name" value="Peptidase_M20/M20A_hydrolases"/>
</dbReference>
<dbReference type="Gene3D" id="3.40.630.10">
    <property type="entry name" value="Zn peptidases"/>
    <property type="match status" value="1"/>
</dbReference>
<name>A0ABS5NDP0_TSUPA</name>
<accession>A0ABS5NDP0</accession>
<comment type="similarity">
    <text evidence="1">Belongs to the peptidase M20A family.</text>
</comment>
<comment type="caution">
    <text evidence="3">The sequence shown here is derived from an EMBL/GenBank/DDBJ whole genome shotgun (WGS) entry which is preliminary data.</text>
</comment>
<dbReference type="Gene3D" id="3.30.70.360">
    <property type="match status" value="1"/>
</dbReference>
<sequence length="402" mass="40859">MTVTGRVTSVLEALTGTVDRARDDLVAVSHDIHARPELAFEERFASGLVADALAGHGFAVERGIAGLETAFVGRAGSGPLRVAVFAEYDALPGIGHACGHNIIAAAGLGAGIALAAVADELGLTVEVFGTPAEESGGGKVLMLQRGAFDGVACAGMVHPAPFDVVRTRTLALADLAIRYTGREAHASAAPWAGRNAGDAATVAQVALGLLRQHLEPGQQLHGIVSEGGAAPNVVPAAAELLYYLRADDAESLERLTARAGDCFAAGAVAAGCSHEVTELAPAYTELRSDDGLAAAYRAAAVAIGRDPVAPEYERLVPLGSTDMGNVSHAVPSIHPLIGLETDGAVTHQPEFTAAAGGQSADRAVRDGALALAAAFAAVAEDEDERARLLTGAGRRGREGGGR</sequence>
<dbReference type="InterPro" id="IPR036264">
    <property type="entry name" value="Bact_exopeptidase_dim_dom"/>
</dbReference>
<dbReference type="Proteomes" id="UP000676853">
    <property type="component" value="Unassembled WGS sequence"/>
</dbReference>
<protein>
    <recommendedName>
        <fullName evidence="1">Peptidase M20 domain-containing protein 2</fullName>
    </recommendedName>
</protein>
<gene>
    <name evidence="3" type="ORF">KFZ73_12555</name>
</gene>
<dbReference type="InterPro" id="IPR011650">
    <property type="entry name" value="Peptidase_M20_dimer"/>
</dbReference>
<dbReference type="PIRSF" id="PIRSF037226">
    <property type="entry name" value="Amidohydrolase_ACY1L2_prd"/>
    <property type="match status" value="1"/>
</dbReference>